<organism evidence="1 2">
    <name type="scientific">Peronospora destructor</name>
    <dbReference type="NCBI Taxonomy" id="86335"/>
    <lineage>
        <taxon>Eukaryota</taxon>
        <taxon>Sar</taxon>
        <taxon>Stramenopiles</taxon>
        <taxon>Oomycota</taxon>
        <taxon>Peronosporomycetes</taxon>
        <taxon>Peronosporales</taxon>
        <taxon>Peronosporaceae</taxon>
        <taxon>Peronospora</taxon>
    </lineage>
</organism>
<evidence type="ECO:0000313" key="1">
    <source>
        <dbReference type="EMBL" id="CAI5730303.1"/>
    </source>
</evidence>
<gene>
    <name evidence="1" type="ORF">PDE001_LOCUS4466</name>
</gene>
<dbReference type="CDD" id="cd00065">
    <property type="entry name" value="FYVE_like_SF"/>
    <property type="match status" value="1"/>
</dbReference>
<protein>
    <recommendedName>
        <fullName evidence="3">FYVE-type domain-containing protein</fullName>
    </recommendedName>
</protein>
<dbReference type="AlphaFoldDB" id="A0AAV0U1S0"/>
<dbReference type="SUPFAM" id="SSF57903">
    <property type="entry name" value="FYVE/PHD zinc finger"/>
    <property type="match status" value="1"/>
</dbReference>
<dbReference type="Proteomes" id="UP001162029">
    <property type="component" value="Unassembled WGS sequence"/>
</dbReference>
<reference evidence="1" key="1">
    <citation type="submission" date="2022-12" db="EMBL/GenBank/DDBJ databases">
        <authorList>
            <person name="Webb A."/>
        </authorList>
    </citation>
    <scope>NUCLEOTIDE SEQUENCE</scope>
    <source>
        <strain evidence="1">Pd1</strain>
    </source>
</reference>
<accession>A0AAV0U1S0</accession>
<dbReference type="SUPFAM" id="SSF55781">
    <property type="entry name" value="GAF domain-like"/>
    <property type="match status" value="1"/>
</dbReference>
<evidence type="ECO:0000313" key="2">
    <source>
        <dbReference type="Proteomes" id="UP001162029"/>
    </source>
</evidence>
<keyword evidence="2" id="KW-1185">Reference proteome</keyword>
<sequence>MPFRTPRRNPIVTTTSYASNACTAMSSPQNPSRKVLVDDDELLARVREAKSSVALKNALSDPVDSWDSIKHTSSIRLGSGFGRETFELSSRALSSNGDGYEILAVGCIACSRQELISILSPPDEIEYNAAMKGLYGRKFIYGSVVQTFNANQLKGLMPDGDQLTVRTGCFTRSKILAHNEQWCYLEHFQPTTDSVTDSMSSPNTSQGFSVTCLSLSEQELAVGKAIGRRVDQIDGITVLLVVDTVPAVYKDVSDGRLTKLRVMFHAMYTGHREPVAGHASDKMVRARLVALAEGISRLPAVVRRRRLGIQVFAKQSVDVPVPAAEAQNWRCISCTKGLHLTALVRRTRRCQLCAYNVCTACWSRENIEASNGLIVTMGVCNRCLEWVDRCDYSNVQRGRQGTVQIIDDPEPSEISLRRPRFGQSLCDDLAVESTKEAAVTVIRMLLNRSKTAANASYSSIAERAGSDVDDDENYMSAVEEYFQRRASEAPAAADCVMANAEQRTYPLHPMNPGSPSAPVPENETARLACIDKFKLMDIKDPMPELDIICSFLSKELGFFCTMITIVGATHQLVLSCTIRDFVQAKLPREHTFCQHLLMGDAPFIIRNPEADIRFYNINPVTRQGIKYYCGIPIMGPDEEVMVGSICCVHSSAMDVTRSQYDTLVRFGKIASKIIRVKAKAKLQFVNKSESIEKEYV</sequence>
<evidence type="ECO:0008006" key="3">
    <source>
        <dbReference type="Google" id="ProtNLM"/>
    </source>
</evidence>
<dbReference type="EMBL" id="CANTFM010000807">
    <property type="protein sequence ID" value="CAI5730303.1"/>
    <property type="molecule type" value="Genomic_DNA"/>
</dbReference>
<proteinExistence type="predicted"/>
<dbReference type="PANTHER" id="PTHR43102:SF2">
    <property type="entry name" value="GAF DOMAIN-CONTAINING PROTEIN"/>
    <property type="match status" value="1"/>
</dbReference>
<comment type="caution">
    <text evidence="1">The sequence shown here is derived from an EMBL/GenBank/DDBJ whole genome shotgun (WGS) entry which is preliminary data.</text>
</comment>
<dbReference type="InterPro" id="IPR011011">
    <property type="entry name" value="Znf_FYVE_PHD"/>
</dbReference>
<dbReference type="PANTHER" id="PTHR43102">
    <property type="entry name" value="SLR1143 PROTEIN"/>
    <property type="match status" value="1"/>
</dbReference>
<name>A0AAV0U1S0_9STRA</name>